<evidence type="ECO:0000313" key="3">
    <source>
        <dbReference type="Proteomes" id="UP000299102"/>
    </source>
</evidence>
<gene>
    <name evidence="2" type="ORF">EVAR_101307_1</name>
</gene>
<name>A0A4C2ADL4_EUMVA</name>
<evidence type="ECO:0000313" key="2">
    <source>
        <dbReference type="EMBL" id="GBP98158.1"/>
    </source>
</evidence>
<sequence>MKSTPLLKHLRVPPFAFVGALPSFSYLIFAISGRRGRDSITPRPPPAGVAPSVIDAREIPPYVVRIAAYRTAIRVLASRFYPDLTRASAPRTAVVASRLPVLQSVQQQPGTLTRLPQRLGAMQT</sequence>
<proteinExistence type="predicted"/>
<feature type="transmembrane region" description="Helical" evidence="1">
    <location>
        <begin position="12"/>
        <end position="33"/>
    </location>
</feature>
<comment type="caution">
    <text evidence="2">The sequence shown here is derived from an EMBL/GenBank/DDBJ whole genome shotgun (WGS) entry which is preliminary data.</text>
</comment>
<accession>A0A4C2ADL4</accession>
<keyword evidence="1" id="KW-0812">Transmembrane</keyword>
<keyword evidence="3" id="KW-1185">Reference proteome</keyword>
<protein>
    <submittedName>
        <fullName evidence="2">Uncharacterized protein</fullName>
    </submittedName>
</protein>
<keyword evidence="1" id="KW-0472">Membrane</keyword>
<dbReference type="EMBL" id="BGZK01003079">
    <property type="protein sequence ID" value="GBP98158.1"/>
    <property type="molecule type" value="Genomic_DNA"/>
</dbReference>
<dbReference type="Proteomes" id="UP000299102">
    <property type="component" value="Unassembled WGS sequence"/>
</dbReference>
<reference evidence="2 3" key="1">
    <citation type="journal article" date="2019" name="Commun. Biol.">
        <title>The bagworm genome reveals a unique fibroin gene that provides high tensile strength.</title>
        <authorList>
            <person name="Kono N."/>
            <person name="Nakamura H."/>
            <person name="Ohtoshi R."/>
            <person name="Tomita M."/>
            <person name="Numata K."/>
            <person name="Arakawa K."/>
        </authorList>
    </citation>
    <scope>NUCLEOTIDE SEQUENCE [LARGE SCALE GENOMIC DNA]</scope>
</reference>
<dbReference type="AlphaFoldDB" id="A0A4C2ADL4"/>
<keyword evidence="1" id="KW-1133">Transmembrane helix</keyword>
<organism evidence="2 3">
    <name type="scientific">Eumeta variegata</name>
    <name type="common">Bagworm moth</name>
    <name type="synonym">Eumeta japonica</name>
    <dbReference type="NCBI Taxonomy" id="151549"/>
    <lineage>
        <taxon>Eukaryota</taxon>
        <taxon>Metazoa</taxon>
        <taxon>Ecdysozoa</taxon>
        <taxon>Arthropoda</taxon>
        <taxon>Hexapoda</taxon>
        <taxon>Insecta</taxon>
        <taxon>Pterygota</taxon>
        <taxon>Neoptera</taxon>
        <taxon>Endopterygota</taxon>
        <taxon>Lepidoptera</taxon>
        <taxon>Glossata</taxon>
        <taxon>Ditrysia</taxon>
        <taxon>Tineoidea</taxon>
        <taxon>Psychidae</taxon>
        <taxon>Oiketicinae</taxon>
        <taxon>Eumeta</taxon>
    </lineage>
</organism>
<evidence type="ECO:0000256" key="1">
    <source>
        <dbReference type="SAM" id="Phobius"/>
    </source>
</evidence>